<evidence type="ECO:0000313" key="2">
    <source>
        <dbReference type="EMBL" id="CAL1526687.1"/>
    </source>
</evidence>
<proteinExistence type="predicted"/>
<dbReference type="SUPFAM" id="SSF52949">
    <property type="entry name" value="Macro domain-like"/>
    <property type="match status" value="1"/>
</dbReference>
<accession>A0AAV2H1M4</accession>
<reference evidence="2 3" key="1">
    <citation type="submission" date="2024-04" db="EMBL/GenBank/DDBJ databases">
        <authorList>
            <consortium name="Genoscope - CEA"/>
            <person name="William W."/>
        </authorList>
    </citation>
    <scope>NUCLEOTIDE SEQUENCE [LARGE SCALE GENOMIC DNA]</scope>
</reference>
<sequence>MFLSHTKQKMNVMVELMKSKIKLTTLNEGKLKAKDCSSSDHQNLMEPSDSGNTRKSFSEDEKITNEVYCFKHSFILWLLHTLNFRSTVAEMCPTLTLNLDVLGLKVLISGQAKEVHAVKQCLKEEDDRISYNEDEEIFLQNGKILQQIEKTIKSDSMHLVLSDNLECFVIDLDDHQISLKKLASHFVVIRECLTLPSARFQDMLQWKELVESLHSKHPYHQISVDGTKVMILTLNDRDEMETNEIEKDLNQFILNNDEQSFRQNIPLAIRKDSSCEKEQYDNTFLRTAGHSRQHGKYGKSHNKSQGSDFIEFLPFCQQQIQYCNMFLQQELQNILETFKSAEITIQCDGIELKASSEHCGYEMKQRMKSLFDRIINVKKELKYPGLVSFFNSEDGHKLISLVSTRYECFIEPPMDGYNKTNAGQEVNNTGLEVLKPEDERINYQVTLLGTAKCPGFKVHLVQGNIRDIKSDVKVEFCISSTAQECIFKANQSSRDMTVLLPRWKAPEMSAYEEHFHQLRNSLRSVVGIVLDQLKSFKSTNVTFHINVSHDQEFLFPLDAIAKIVTEQLFAAFTAPSDSSKDIDVYICEPKCESVFKGFSYFIKRMGVDFGAPDQVSWDQICHRDFFKYPDYRQYKYDVEIVSSCPENLEFRNLFCYPIQPSLEASSCPVYFDPTSCKRLVENSLEELLKEMPDGLLIGDVHPVSCFPFSRDALVYCIPEWGSGIYQALKASLKNIFKQSYKYDAIIITPPGLGVQKFPLPYLVQTFVQLLDEIIKKENSVRKKKIYLVVHNTEYKMAFERELQKRFPKIAKKPHFWWSLPSFWDSSDKKEQNGRASSPCTDPSILISKVVSLPIKYWGKSREKINMAHRDIERELQRFNE</sequence>
<feature type="region of interest" description="Disordered" evidence="1">
    <location>
        <begin position="34"/>
        <end position="57"/>
    </location>
</feature>
<evidence type="ECO:0000256" key="1">
    <source>
        <dbReference type="SAM" id="MobiDB-lite"/>
    </source>
</evidence>
<dbReference type="AlphaFoldDB" id="A0AAV2H1M4"/>
<dbReference type="InterPro" id="IPR043472">
    <property type="entry name" value="Macro_dom-like"/>
</dbReference>
<evidence type="ECO:0000313" key="3">
    <source>
        <dbReference type="Proteomes" id="UP001497497"/>
    </source>
</evidence>
<protein>
    <recommendedName>
        <fullName evidence="4">Macro domain-containing protein</fullName>
    </recommendedName>
</protein>
<dbReference type="EMBL" id="CAXITT010000008">
    <property type="protein sequence ID" value="CAL1526687.1"/>
    <property type="molecule type" value="Genomic_DNA"/>
</dbReference>
<dbReference type="Proteomes" id="UP001497497">
    <property type="component" value="Unassembled WGS sequence"/>
</dbReference>
<evidence type="ECO:0008006" key="4">
    <source>
        <dbReference type="Google" id="ProtNLM"/>
    </source>
</evidence>
<name>A0AAV2H1M4_LYMST</name>
<organism evidence="2 3">
    <name type="scientific">Lymnaea stagnalis</name>
    <name type="common">Great pond snail</name>
    <name type="synonym">Helix stagnalis</name>
    <dbReference type="NCBI Taxonomy" id="6523"/>
    <lineage>
        <taxon>Eukaryota</taxon>
        <taxon>Metazoa</taxon>
        <taxon>Spiralia</taxon>
        <taxon>Lophotrochozoa</taxon>
        <taxon>Mollusca</taxon>
        <taxon>Gastropoda</taxon>
        <taxon>Heterobranchia</taxon>
        <taxon>Euthyneura</taxon>
        <taxon>Panpulmonata</taxon>
        <taxon>Hygrophila</taxon>
        <taxon>Lymnaeoidea</taxon>
        <taxon>Lymnaeidae</taxon>
        <taxon>Lymnaea</taxon>
    </lineage>
</organism>
<comment type="caution">
    <text evidence="2">The sequence shown here is derived from an EMBL/GenBank/DDBJ whole genome shotgun (WGS) entry which is preliminary data.</text>
</comment>
<keyword evidence="3" id="KW-1185">Reference proteome</keyword>
<gene>
    <name evidence="2" type="ORF">GSLYS_00000864001</name>
</gene>